<dbReference type="InterPro" id="IPR016024">
    <property type="entry name" value="ARM-type_fold"/>
</dbReference>
<keyword evidence="2" id="KW-1185">Reference proteome</keyword>
<dbReference type="EMBL" id="CP036274">
    <property type="protein sequence ID" value="QDU29887.1"/>
    <property type="molecule type" value="Genomic_DNA"/>
</dbReference>
<dbReference type="Proteomes" id="UP000315017">
    <property type="component" value="Chromosome"/>
</dbReference>
<dbReference type="AlphaFoldDB" id="A0A517YI25"/>
<dbReference type="KEGG" id="aagg:ETAA8_50030"/>
<dbReference type="RefSeq" id="WP_145094422.1">
    <property type="nucleotide sequence ID" value="NZ_CP036274.1"/>
</dbReference>
<dbReference type="Pfam" id="PF07591">
    <property type="entry name" value="PT-HINT"/>
    <property type="match status" value="1"/>
</dbReference>
<sequence>MNGGAWKGFSFSFSLIFVASSLWGAPPEKVTDEAADSALESVREALQREVYGMNADREDLLAKAFSTAPEFGPARWNQGFVKLGSGDWLKVGAKPDQRRQMMLKEYEKRRASAGDSIAGQMQLADWCNKHQMTEQERVHLARICDLSPHHPVAQARLGHMRMGSEWVSIADRRNLQQRDAAAKTAAAKWTPIIAKLGELLSSSDQSKRMYAVEHLKQIEDWQALRTLQAIVGQQGESQEMLVLEITAKINRPEAVVEITRHAVFSPSLRVRQAAVEKLKACRRDHYAPMLISSMYTPVVSRVALTALPNGRLAYRHEFLREGAENQELLVLETQYQRIARLGGDREETASRAIADAQVQAAALETAAQRQRALTTALNDRIGWVLSETMGVKLPALPDEWWAWWSNENEVFVAGSKYVNTIAHTREVQLVDASTGLTSNLGPGVIPDGQVRGPRHEWLVAGTLVWTEQGTLAIEKVLPGDCVLARDVDTGELTYKPVLRATVRPKAQLLRLDVGNESFETSAGHLFWVSGEGWLKARDLRSGMLLHTADGPIHVKQLREGTVDVTYNLVVADFNTYFVGKQKILSHDNTIRRVTDAIVPGLQPE</sequence>
<protein>
    <recommendedName>
        <fullName evidence="3">Hint domain-containing protein</fullName>
    </recommendedName>
</protein>
<organism evidence="1 2">
    <name type="scientific">Anatilimnocola aggregata</name>
    <dbReference type="NCBI Taxonomy" id="2528021"/>
    <lineage>
        <taxon>Bacteria</taxon>
        <taxon>Pseudomonadati</taxon>
        <taxon>Planctomycetota</taxon>
        <taxon>Planctomycetia</taxon>
        <taxon>Pirellulales</taxon>
        <taxon>Pirellulaceae</taxon>
        <taxon>Anatilimnocola</taxon>
    </lineage>
</organism>
<dbReference type="InterPro" id="IPR036844">
    <property type="entry name" value="Hint_dom_sf"/>
</dbReference>
<reference evidence="1 2" key="1">
    <citation type="submission" date="2019-02" db="EMBL/GenBank/DDBJ databases">
        <title>Deep-cultivation of Planctomycetes and their phenomic and genomic characterization uncovers novel biology.</title>
        <authorList>
            <person name="Wiegand S."/>
            <person name="Jogler M."/>
            <person name="Boedeker C."/>
            <person name="Pinto D."/>
            <person name="Vollmers J."/>
            <person name="Rivas-Marin E."/>
            <person name="Kohn T."/>
            <person name="Peeters S.H."/>
            <person name="Heuer A."/>
            <person name="Rast P."/>
            <person name="Oberbeckmann S."/>
            <person name="Bunk B."/>
            <person name="Jeske O."/>
            <person name="Meyerdierks A."/>
            <person name="Storesund J.E."/>
            <person name="Kallscheuer N."/>
            <person name="Luecker S."/>
            <person name="Lage O.M."/>
            <person name="Pohl T."/>
            <person name="Merkel B.J."/>
            <person name="Hornburger P."/>
            <person name="Mueller R.-W."/>
            <person name="Bruemmer F."/>
            <person name="Labrenz M."/>
            <person name="Spormann A.M."/>
            <person name="Op den Camp H."/>
            <person name="Overmann J."/>
            <person name="Amann R."/>
            <person name="Jetten M.S.M."/>
            <person name="Mascher T."/>
            <person name="Medema M.H."/>
            <person name="Devos D.P."/>
            <person name="Kaster A.-K."/>
            <person name="Ovreas L."/>
            <person name="Rohde M."/>
            <person name="Galperin M.Y."/>
            <person name="Jogler C."/>
        </authorList>
    </citation>
    <scope>NUCLEOTIDE SEQUENCE [LARGE SCALE GENOMIC DNA]</scope>
    <source>
        <strain evidence="1 2">ETA_A8</strain>
    </source>
</reference>
<evidence type="ECO:0000313" key="2">
    <source>
        <dbReference type="Proteomes" id="UP000315017"/>
    </source>
</evidence>
<evidence type="ECO:0008006" key="3">
    <source>
        <dbReference type="Google" id="ProtNLM"/>
    </source>
</evidence>
<gene>
    <name evidence="1" type="ORF">ETAA8_50030</name>
</gene>
<dbReference type="Gene3D" id="2.170.16.10">
    <property type="entry name" value="Hedgehog/Intein (Hint) domain"/>
    <property type="match status" value="1"/>
</dbReference>
<accession>A0A517YI25</accession>
<proteinExistence type="predicted"/>
<dbReference type="OrthoDB" id="285999at2"/>
<dbReference type="SUPFAM" id="SSF51294">
    <property type="entry name" value="Hedgehog/intein (Hint) domain"/>
    <property type="match status" value="1"/>
</dbReference>
<dbReference type="SUPFAM" id="SSF48371">
    <property type="entry name" value="ARM repeat"/>
    <property type="match status" value="1"/>
</dbReference>
<name>A0A517YI25_9BACT</name>
<evidence type="ECO:0000313" key="1">
    <source>
        <dbReference type="EMBL" id="QDU29887.1"/>
    </source>
</evidence>